<reference evidence="2 3" key="1">
    <citation type="submission" date="2021-02" db="EMBL/GenBank/DDBJ databases">
        <title>Plant Genome Project.</title>
        <authorList>
            <person name="Zhang R.-G."/>
        </authorList>
    </citation>
    <scope>NUCLEOTIDE SEQUENCE [LARGE SCALE GENOMIC DNA]</scope>
    <source>
        <tissue evidence="2">Leaves</tissue>
    </source>
</reference>
<evidence type="ECO:0000313" key="3">
    <source>
        <dbReference type="Proteomes" id="UP000827721"/>
    </source>
</evidence>
<dbReference type="EMBL" id="JAFEMO010000003">
    <property type="protein sequence ID" value="KAH7573153.1"/>
    <property type="molecule type" value="Genomic_DNA"/>
</dbReference>
<keyword evidence="1" id="KW-0472">Membrane</keyword>
<protein>
    <recommendedName>
        <fullName evidence="4">Transmembrane protein</fullName>
    </recommendedName>
</protein>
<evidence type="ECO:0000313" key="2">
    <source>
        <dbReference type="EMBL" id="KAH7573153.1"/>
    </source>
</evidence>
<proteinExistence type="predicted"/>
<dbReference type="PANTHER" id="PTHR33344:SF7">
    <property type="entry name" value="TRANSMEMBRANE PROTEIN"/>
    <property type="match status" value="1"/>
</dbReference>
<accession>A0ABQ8I954</accession>
<evidence type="ECO:0000256" key="1">
    <source>
        <dbReference type="SAM" id="Phobius"/>
    </source>
</evidence>
<evidence type="ECO:0008006" key="4">
    <source>
        <dbReference type="Google" id="ProtNLM"/>
    </source>
</evidence>
<keyword evidence="1" id="KW-0812">Transmembrane</keyword>
<feature type="transmembrane region" description="Helical" evidence="1">
    <location>
        <begin position="31"/>
        <end position="51"/>
    </location>
</feature>
<comment type="caution">
    <text evidence="2">The sequence shown here is derived from an EMBL/GenBank/DDBJ whole genome shotgun (WGS) entry which is preliminary data.</text>
</comment>
<dbReference type="PANTHER" id="PTHR33344">
    <property type="entry name" value="OS02G0761600 PROTEIN"/>
    <property type="match status" value="1"/>
</dbReference>
<keyword evidence="3" id="KW-1185">Reference proteome</keyword>
<dbReference type="Proteomes" id="UP000827721">
    <property type="component" value="Unassembled WGS sequence"/>
</dbReference>
<keyword evidence="1" id="KW-1133">Transmembrane helix</keyword>
<organism evidence="2 3">
    <name type="scientific">Xanthoceras sorbifolium</name>
    <dbReference type="NCBI Taxonomy" id="99658"/>
    <lineage>
        <taxon>Eukaryota</taxon>
        <taxon>Viridiplantae</taxon>
        <taxon>Streptophyta</taxon>
        <taxon>Embryophyta</taxon>
        <taxon>Tracheophyta</taxon>
        <taxon>Spermatophyta</taxon>
        <taxon>Magnoliopsida</taxon>
        <taxon>eudicotyledons</taxon>
        <taxon>Gunneridae</taxon>
        <taxon>Pentapetalae</taxon>
        <taxon>rosids</taxon>
        <taxon>malvids</taxon>
        <taxon>Sapindales</taxon>
        <taxon>Sapindaceae</taxon>
        <taxon>Xanthoceroideae</taxon>
        <taxon>Xanthoceras</taxon>
    </lineage>
</organism>
<sequence length="166" mass="19277">MMQCIYYIDVNRVKTMEIQQSWRVRLTFKNATILITVLNVLTALILLQGFLSSSVSSRNRLSSDHQLTSVQLKHIKESEEMRLAMQPLELIKRVKEIQQEVYAEPETVQQKDAKQTAALGLSKRLKDLRSVNDAASFKALEEWRKRKMERARQRELEKNGTTASQK</sequence>
<gene>
    <name evidence="2" type="ORF">JRO89_XS03G0079400</name>
</gene>
<name>A0ABQ8I954_9ROSI</name>